<keyword evidence="1" id="KW-0175">Coiled coil</keyword>
<comment type="caution">
    <text evidence="2">The sequence shown here is derived from an EMBL/GenBank/DDBJ whole genome shotgun (WGS) entry which is preliminary data.</text>
</comment>
<keyword evidence="3" id="KW-1185">Reference proteome</keyword>
<dbReference type="OrthoDB" id="10095291at2759"/>
<evidence type="ECO:0000313" key="2">
    <source>
        <dbReference type="EMBL" id="CAF0826403.1"/>
    </source>
</evidence>
<gene>
    <name evidence="2" type="ORF">OXX778_LOCUS7741</name>
</gene>
<organism evidence="2 3">
    <name type="scientific">Brachionus calyciflorus</name>
    <dbReference type="NCBI Taxonomy" id="104777"/>
    <lineage>
        <taxon>Eukaryota</taxon>
        <taxon>Metazoa</taxon>
        <taxon>Spiralia</taxon>
        <taxon>Gnathifera</taxon>
        <taxon>Rotifera</taxon>
        <taxon>Eurotatoria</taxon>
        <taxon>Monogononta</taxon>
        <taxon>Pseudotrocha</taxon>
        <taxon>Ploima</taxon>
        <taxon>Brachionidae</taxon>
        <taxon>Brachionus</taxon>
    </lineage>
</organism>
<name>A0A813UPZ7_9BILA</name>
<proteinExistence type="predicted"/>
<evidence type="ECO:0000256" key="1">
    <source>
        <dbReference type="SAM" id="Coils"/>
    </source>
</evidence>
<accession>A0A813UPZ7</accession>
<dbReference type="AlphaFoldDB" id="A0A813UPZ7"/>
<evidence type="ECO:0000313" key="3">
    <source>
        <dbReference type="Proteomes" id="UP000663879"/>
    </source>
</evidence>
<feature type="coiled-coil region" evidence="1">
    <location>
        <begin position="52"/>
        <end position="79"/>
    </location>
</feature>
<dbReference type="Proteomes" id="UP000663879">
    <property type="component" value="Unassembled WGS sequence"/>
</dbReference>
<protein>
    <submittedName>
        <fullName evidence="2">Uncharacterized protein</fullName>
    </submittedName>
</protein>
<reference evidence="2" key="1">
    <citation type="submission" date="2021-02" db="EMBL/GenBank/DDBJ databases">
        <authorList>
            <person name="Nowell W R."/>
        </authorList>
    </citation>
    <scope>NUCLEOTIDE SEQUENCE</scope>
    <source>
        <strain evidence="2">Ploen Becks lab</strain>
    </source>
</reference>
<dbReference type="EMBL" id="CAJNOC010001012">
    <property type="protein sequence ID" value="CAF0826403.1"/>
    <property type="molecule type" value="Genomic_DNA"/>
</dbReference>
<sequence>MTNQDYYESLRLIGEYLIENKAKTEYVINCFYHQDSIDVEEMYKAEGSVSHAQQFELRMQSKKEQCQQIKKELNNFKNEKFKTKVAEFLYWINFVLDSSKIFANKFPSELKTYLSNVRRYENDVIIMAEDVNRKFKYMSLSRGMPAP</sequence>